<gene>
    <name evidence="1" type="ORF">LNINA_LOCUS3104</name>
</gene>
<protein>
    <submittedName>
        <fullName evidence="1">Uncharacterized protein</fullName>
    </submittedName>
</protein>
<organism evidence="1 2">
    <name type="scientific">Leptosia nina</name>
    <dbReference type="NCBI Taxonomy" id="320188"/>
    <lineage>
        <taxon>Eukaryota</taxon>
        <taxon>Metazoa</taxon>
        <taxon>Ecdysozoa</taxon>
        <taxon>Arthropoda</taxon>
        <taxon>Hexapoda</taxon>
        <taxon>Insecta</taxon>
        <taxon>Pterygota</taxon>
        <taxon>Neoptera</taxon>
        <taxon>Endopterygota</taxon>
        <taxon>Lepidoptera</taxon>
        <taxon>Glossata</taxon>
        <taxon>Ditrysia</taxon>
        <taxon>Papilionoidea</taxon>
        <taxon>Pieridae</taxon>
        <taxon>Pierinae</taxon>
        <taxon>Leptosia</taxon>
    </lineage>
</organism>
<comment type="caution">
    <text evidence="1">The sequence shown here is derived from an EMBL/GenBank/DDBJ whole genome shotgun (WGS) entry which is preliminary data.</text>
</comment>
<accession>A0AAV1J493</accession>
<evidence type="ECO:0000313" key="1">
    <source>
        <dbReference type="EMBL" id="CAK1543281.1"/>
    </source>
</evidence>
<reference evidence="1 2" key="1">
    <citation type="submission" date="2023-11" db="EMBL/GenBank/DDBJ databases">
        <authorList>
            <person name="Okamura Y."/>
        </authorList>
    </citation>
    <scope>NUCLEOTIDE SEQUENCE [LARGE SCALE GENOMIC DNA]</scope>
</reference>
<evidence type="ECO:0000313" key="2">
    <source>
        <dbReference type="Proteomes" id="UP001497472"/>
    </source>
</evidence>
<sequence length="119" mass="13135">MLYRLFQNHLDIKHNCQTHRHRGKVRVADSPFPGACLAEGSTINPISELSSSGALPFYMTLARFAETTVQCEESGRCVVASKAGCLRACMTLHITSNTARRLPSTISFRSSVKKKPPLE</sequence>
<dbReference type="Proteomes" id="UP001497472">
    <property type="component" value="Unassembled WGS sequence"/>
</dbReference>
<dbReference type="EMBL" id="CAVLEF010000004">
    <property type="protein sequence ID" value="CAK1543281.1"/>
    <property type="molecule type" value="Genomic_DNA"/>
</dbReference>
<name>A0AAV1J493_9NEOP</name>
<dbReference type="AlphaFoldDB" id="A0AAV1J493"/>
<proteinExistence type="predicted"/>
<keyword evidence="2" id="KW-1185">Reference proteome</keyword>